<proteinExistence type="predicted"/>
<dbReference type="SUPFAM" id="SSF53756">
    <property type="entry name" value="UDP-Glycosyltransferase/glycogen phosphorylase"/>
    <property type="match status" value="1"/>
</dbReference>
<dbReference type="Proteomes" id="UP000269669">
    <property type="component" value="Unassembled WGS sequence"/>
</dbReference>
<keyword evidence="2" id="KW-0808">Transferase</keyword>
<sequence>MAILGAFCFPGTGHLNPMTALARRLQQRGHRVILFGIADTAARVRAAGIEFVQVGAADYPMGTLRQLDEKLSRLKGLNTFRFTVDRVKNHSRMVLRDGPDAVKAAGVGAMVVDEADMAGSVAEHLGLPFVSVACFPPLLADDTIPPFCFGWGYRTDAIGRLRNRLGARLLTRVAKPIFEDVNAQRKVWGLTPLGHSTDALSKLAQITQLPEALEFPMPNRPSWLHYTGPFVDSQVREPVEFPWERLDGRPLVYGSMGTLQNGSERVFRMIAQACVGLDAQLVLSLGGSKDPAELGELPGKPVVVRYAPQLELVKRAAAVVTHAGLNTTLETLAEGVPLVAIPMGNDQPGVAARIAHRRAGIVVSQWRLGVGRLRKAIDAVLRQGSYRSAAKQVQAAMQKVDGLERAADLIESGLGLRRQGDPARQTQRAVPVA</sequence>
<dbReference type="GO" id="GO:0016758">
    <property type="term" value="F:hexosyltransferase activity"/>
    <property type="evidence" value="ECO:0007669"/>
    <property type="project" value="InterPro"/>
</dbReference>
<keyword evidence="3" id="KW-1185">Reference proteome</keyword>
<dbReference type="GO" id="GO:0033072">
    <property type="term" value="P:vancomycin biosynthetic process"/>
    <property type="evidence" value="ECO:0007669"/>
    <property type="project" value="UniProtKB-ARBA"/>
</dbReference>
<dbReference type="AlphaFoldDB" id="A0A428ML68"/>
<dbReference type="RefSeq" id="WP_125486078.1">
    <property type="nucleotide sequence ID" value="NZ_RSDW01000001.1"/>
</dbReference>
<dbReference type="EMBL" id="RSDW01000001">
    <property type="protein sequence ID" value="RSL17607.1"/>
    <property type="molecule type" value="Genomic_DNA"/>
</dbReference>
<dbReference type="GO" id="GO:0005975">
    <property type="term" value="P:carbohydrate metabolic process"/>
    <property type="evidence" value="ECO:0007669"/>
    <property type="project" value="InterPro"/>
</dbReference>
<dbReference type="InterPro" id="IPR050426">
    <property type="entry name" value="Glycosyltransferase_28"/>
</dbReference>
<reference evidence="2 3" key="1">
    <citation type="submission" date="2018-12" db="EMBL/GenBank/DDBJ databases">
        <title>Sequencing of bacterial isolates from soil warming experiment in Harvard Forest, Massachusetts, USA.</title>
        <authorList>
            <person name="Deangelis K."/>
        </authorList>
    </citation>
    <scope>NUCLEOTIDE SEQUENCE [LARGE SCALE GENOMIC DNA]</scope>
    <source>
        <strain evidence="2 3">EB153</strain>
    </source>
</reference>
<dbReference type="Gene3D" id="3.40.50.2000">
    <property type="entry name" value="Glycogen Phosphorylase B"/>
    <property type="match status" value="2"/>
</dbReference>
<dbReference type="PANTHER" id="PTHR48050:SF13">
    <property type="entry name" value="STEROL 3-BETA-GLUCOSYLTRANSFERASE UGT80A2"/>
    <property type="match status" value="1"/>
</dbReference>
<dbReference type="InterPro" id="IPR002213">
    <property type="entry name" value="UDP_glucos_trans"/>
</dbReference>
<dbReference type="PANTHER" id="PTHR48050">
    <property type="entry name" value="STEROL 3-BETA-GLUCOSYLTRANSFERASE"/>
    <property type="match status" value="1"/>
</dbReference>
<dbReference type="CDD" id="cd03784">
    <property type="entry name" value="GT1_Gtf-like"/>
    <property type="match status" value="1"/>
</dbReference>
<feature type="domain" description="Glycosyltransferase family 28 N-terminal" evidence="1">
    <location>
        <begin position="13"/>
        <end position="89"/>
    </location>
</feature>
<dbReference type="OrthoDB" id="6620093at2"/>
<dbReference type="Pfam" id="PF00201">
    <property type="entry name" value="UDPGT"/>
    <property type="match status" value="1"/>
</dbReference>
<evidence type="ECO:0000313" key="2">
    <source>
        <dbReference type="EMBL" id="RSL17607.1"/>
    </source>
</evidence>
<comment type="caution">
    <text evidence="2">The sequence shown here is derived from an EMBL/GenBank/DDBJ whole genome shotgun (WGS) entry which is preliminary data.</text>
</comment>
<gene>
    <name evidence="2" type="ORF">EDE15_3142</name>
</gene>
<dbReference type="InterPro" id="IPR004276">
    <property type="entry name" value="GlycoTrans_28_N"/>
</dbReference>
<accession>A0A428ML68</accession>
<evidence type="ECO:0000313" key="3">
    <source>
        <dbReference type="Proteomes" id="UP000269669"/>
    </source>
</evidence>
<protein>
    <submittedName>
        <fullName evidence="2">MGT family glycosyltransferase</fullName>
    </submittedName>
</protein>
<evidence type="ECO:0000259" key="1">
    <source>
        <dbReference type="Pfam" id="PF03033"/>
    </source>
</evidence>
<name>A0A428ML68_9BACT</name>
<dbReference type="FunFam" id="3.40.50.2000:FF:000072">
    <property type="entry name" value="Glycosyl transferase"/>
    <property type="match status" value="1"/>
</dbReference>
<dbReference type="Pfam" id="PF03033">
    <property type="entry name" value="Glyco_transf_28"/>
    <property type="match status" value="1"/>
</dbReference>
<organism evidence="2 3">
    <name type="scientific">Edaphobacter aggregans</name>
    <dbReference type="NCBI Taxonomy" id="570835"/>
    <lineage>
        <taxon>Bacteria</taxon>
        <taxon>Pseudomonadati</taxon>
        <taxon>Acidobacteriota</taxon>
        <taxon>Terriglobia</taxon>
        <taxon>Terriglobales</taxon>
        <taxon>Acidobacteriaceae</taxon>
        <taxon>Edaphobacter</taxon>
    </lineage>
</organism>
<dbReference type="GO" id="GO:0008194">
    <property type="term" value="F:UDP-glycosyltransferase activity"/>
    <property type="evidence" value="ECO:0007669"/>
    <property type="project" value="InterPro"/>
</dbReference>